<evidence type="ECO:0000259" key="5">
    <source>
        <dbReference type="Pfam" id="PF08125"/>
    </source>
</evidence>
<dbReference type="InterPro" id="IPR013118">
    <property type="entry name" value="Mannitol_DH_C"/>
</dbReference>
<gene>
    <name evidence="6" type="ORF">SAMN04490178_11336</name>
</gene>
<dbReference type="InterPro" id="IPR008927">
    <property type="entry name" value="6-PGluconate_DH-like_C_sf"/>
</dbReference>
<evidence type="ECO:0000256" key="1">
    <source>
        <dbReference type="ARBA" id="ARBA00023002"/>
    </source>
</evidence>
<dbReference type="Gene3D" id="1.10.1040.10">
    <property type="entry name" value="N-(1-d-carboxylethyl)-l-norvaline Dehydrogenase, domain 2"/>
    <property type="match status" value="1"/>
</dbReference>
<feature type="domain" description="Mannitol dehydrogenase C-terminal" evidence="5">
    <location>
        <begin position="204"/>
        <end position="346"/>
    </location>
</feature>
<dbReference type="EMBL" id="FODY01000013">
    <property type="protein sequence ID" value="SEP20272.1"/>
    <property type="molecule type" value="Genomic_DNA"/>
</dbReference>
<dbReference type="InterPro" id="IPR013328">
    <property type="entry name" value="6PGD_dom2"/>
</dbReference>
<comment type="catalytic activity">
    <reaction evidence="3">
        <text>D-mannitol 1-phosphate + NAD(+) = beta-D-fructose 6-phosphate + NADH + H(+)</text>
        <dbReference type="Rhea" id="RHEA:19661"/>
        <dbReference type="ChEBI" id="CHEBI:15378"/>
        <dbReference type="ChEBI" id="CHEBI:57540"/>
        <dbReference type="ChEBI" id="CHEBI:57634"/>
        <dbReference type="ChEBI" id="CHEBI:57945"/>
        <dbReference type="ChEBI" id="CHEBI:61381"/>
        <dbReference type="EC" id="1.1.1.17"/>
    </reaction>
</comment>
<dbReference type="RefSeq" id="WP_091747383.1">
    <property type="nucleotide sequence ID" value="NZ_FODY01000013.1"/>
</dbReference>
<organism evidence="6 7">
    <name type="scientific">Propionispora vibrioides</name>
    <dbReference type="NCBI Taxonomy" id="112903"/>
    <lineage>
        <taxon>Bacteria</taxon>
        <taxon>Bacillati</taxon>
        <taxon>Bacillota</taxon>
        <taxon>Negativicutes</taxon>
        <taxon>Selenomonadales</taxon>
        <taxon>Sporomusaceae</taxon>
        <taxon>Propionispora</taxon>
    </lineage>
</organism>
<dbReference type="OrthoDB" id="271711at2"/>
<dbReference type="PANTHER" id="PTHR30524">
    <property type="entry name" value="MANNITOL-1-PHOSPHATE 5-DEHYDROGENASE"/>
    <property type="match status" value="1"/>
</dbReference>
<proteinExistence type="predicted"/>
<dbReference type="GO" id="GO:0008926">
    <property type="term" value="F:mannitol-1-phosphate 5-dehydrogenase activity"/>
    <property type="evidence" value="ECO:0007669"/>
    <property type="project" value="UniProtKB-EC"/>
</dbReference>
<dbReference type="Gene3D" id="3.40.50.720">
    <property type="entry name" value="NAD(P)-binding Rossmann-like Domain"/>
    <property type="match status" value="1"/>
</dbReference>
<dbReference type="InterPro" id="IPR013131">
    <property type="entry name" value="Mannitol_DH_N"/>
</dbReference>
<evidence type="ECO:0000313" key="6">
    <source>
        <dbReference type="EMBL" id="SEP20272.1"/>
    </source>
</evidence>
<accession>A0A1H8VXU5</accession>
<dbReference type="Proteomes" id="UP000198847">
    <property type="component" value="Unassembled WGS sequence"/>
</dbReference>
<dbReference type="Pfam" id="PF01232">
    <property type="entry name" value="Mannitol_dh"/>
    <property type="match status" value="1"/>
</dbReference>
<dbReference type="GO" id="GO:0019592">
    <property type="term" value="P:mannitol catabolic process"/>
    <property type="evidence" value="ECO:0007669"/>
    <property type="project" value="TreeGrafter"/>
</dbReference>
<dbReference type="SUPFAM" id="SSF48179">
    <property type="entry name" value="6-phosphogluconate dehydrogenase C-terminal domain-like"/>
    <property type="match status" value="1"/>
</dbReference>
<dbReference type="PRINTS" id="PR00084">
    <property type="entry name" value="MTLDHDRGNASE"/>
</dbReference>
<feature type="domain" description="Mannitol dehydrogenase N-terminal" evidence="4">
    <location>
        <begin position="1"/>
        <end position="188"/>
    </location>
</feature>
<dbReference type="PANTHER" id="PTHR30524:SF0">
    <property type="entry name" value="ALTRONATE OXIDOREDUCTASE-RELATED"/>
    <property type="match status" value="1"/>
</dbReference>
<dbReference type="InterPro" id="IPR000669">
    <property type="entry name" value="Mannitol_DH"/>
</dbReference>
<keyword evidence="1" id="KW-0560">Oxidoreductase</keyword>
<evidence type="ECO:0000259" key="4">
    <source>
        <dbReference type="Pfam" id="PF01232"/>
    </source>
</evidence>
<evidence type="ECO:0000256" key="3">
    <source>
        <dbReference type="ARBA" id="ARBA00048615"/>
    </source>
</evidence>
<name>A0A1H8VXU5_9FIRM</name>
<dbReference type="STRING" id="112903.SAMN04490178_11336"/>
<dbReference type="AlphaFoldDB" id="A0A1H8VXU5"/>
<dbReference type="SUPFAM" id="SSF51735">
    <property type="entry name" value="NAD(P)-binding Rossmann-fold domains"/>
    <property type="match status" value="1"/>
</dbReference>
<reference evidence="6 7" key="1">
    <citation type="submission" date="2016-10" db="EMBL/GenBank/DDBJ databases">
        <authorList>
            <person name="de Groot N.N."/>
        </authorList>
    </citation>
    <scope>NUCLEOTIDE SEQUENCE [LARGE SCALE GENOMIC DNA]</scope>
    <source>
        <strain evidence="6 7">DSM 13305</strain>
    </source>
</reference>
<keyword evidence="2" id="KW-0520">NAD</keyword>
<evidence type="ECO:0000256" key="2">
    <source>
        <dbReference type="ARBA" id="ARBA00023027"/>
    </source>
</evidence>
<sequence>MKAVHFGAGNIGRGFIGELLHNSGFAITFVEVNDELVKQLNAEKSYDVYLINEGYAKKTIDQVTALSPITQEVEVIQEIVEADMITTSVWADNLPKIAPTLAKGLKARLAAGKGKVNVLACENAMFNTDILKKAMADCPVDINMSELESIGCYPNTAVDRMVFDSVRDGKKAVDIGTDFELVIEQNKLLEPGSEPIKGGEYTDNLQKFLERKLYIINCGHAWAGYLGHLYGYDIIQDVFHNEELVKEVRKTMQESAGLLVKKYGFKAQELEDYIDFAIGRFKTPGITDTINRVSRSPIRKLALADRLTGPCVQCEEFGCDNTNLLKGIAAALLFVDNAEDPQCVELKSYVESHGVAKAIETFTGIQPESKMFHVILSRYNELAAIKNIHRK</sequence>
<dbReference type="GO" id="GO:0005829">
    <property type="term" value="C:cytosol"/>
    <property type="evidence" value="ECO:0007669"/>
    <property type="project" value="TreeGrafter"/>
</dbReference>
<keyword evidence="7" id="KW-1185">Reference proteome</keyword>
<dbReference type="InterPro" id="IPR036291">
    <property type="entry name" value="NAD(P)-bd_dom_sf"/>
</dbReference>
<dbReference type="Pfam" id="PF08125">
    <property type="entry name" value="Mannitol_dh_C"/>
    <property type="match status" value="1"/>
</dbReference>
<protein>
    <submittedName>
        <fullName evidence="6">Mannitol-1-phosphate 5-dehydrogenase</fullName>
    </submittedName>
</protein>
<evidence type="ECO:0000313" key="7">
    <source>
        <dbReference type="Proteomes" id="UP000198847"/>
    </source>
</evidence>